<reference evidence="3 4" key="1">
    <citation type="submission" date="2018-06" db="EMBL/GenBank/DDBJ databases">
        <authorList>
            <consortium name="Pathogen Informatics"/>
            <person name="Doyle S."/>
        </authorList>
    </citation>
    <scope>NUCLEOTIDE SEQUENCE [LARGE SCALE GENOMIC DNA]</scope>
    <source>
        <strain evidence="3 4">NCTC13093</strain>
    </source>
</reference>
<dbReference type="Proteomes" id="UP000250086">
    <property type="component" value="Unassembled WGS sequence"/>
</dbReference>
<protein>
    <submittedName>
        <fullName evidence="3">Uncharacterized conserved protein</fullName>
    </submittedName>
</protein>
<feature type="chain" id="PRO_5015851577" evidence="2">
    <location>
        <begin position="23"/>
        <end position="120"/>
    </location>
</feature>
<feature type="signal peptide" evidence="2">
    <location>
        <begin position="1"/>
        <end position="22"/>
    </location>
</feature>
<dbReference type="AlphaFoldDB" id="A0A2X0VC09"/>
<dbReference type="InterPro" id="IPR036700">
    <property type="entry name" value="BOBF_sf"/>
</dbReference>
<evidence type="ECO:0000313" key="4">
    <source>
        <dbReference type="Proteomes" id="UP000250086"/>
    </source>
</evidence>
<accession>A0A2X0VC09</accession>
<dbReference type="NCBIfam" id="NF033674">
    <property type="entry name" value="stress_OB_fold"/>
    <property type="match status" value="1"/>
</dbReference>
<dbReference type="EMBL" id="UAPV01000001">
    <property type="protein sequence ID" value="SPT70716.1"/>
    <property type="molecule type" value="Genomic_DNA"/>
</dbReference>
<gene>
    <name evidence="3" type="ORF">NCTC13093_02134</name>
</gene>
<keyword evidence="1 2" id="KW-0732">Signal</keyword>
<dbReference type="Pfam" id="PF04076">
    <property type="entry name" value="BOF"/>
    <property type="match status" value="1"/>
</dbReference>
<sequence>MKYKHAALILFCAALPILATTAQESRASDNLKLQTYDIASLLNEGNHGQMIVIQGRLTNFLGDDLYEFTDTKGKCIEVDLDDDYNWSCIRKDELIELKACIEKISTKVRLDAKSARALGN</sequence>
<dbReference type="SUPFAM" id="SSF101756">
    <property type="entry name" value="Hypothetical protein YgiW"/>
    <property type="match status" value="1"/>
</dbReference>
<evidence type="ECO:0000256" key="1">
    <source>
        <dbReference type="ARBA" id="ARBA00022729"/>
    </source>
</evidence>
<name>A0A2X0VC09_9GAMM</name>
<keyword evidence="4" id="KW-1185">Reference proteome</keyword>
<evidence type="ECO:0000256" key="2">
    <source>
        <dbReference type="SAM" id="SignalP"/>
    </source>
</evidence>
<dbReference type="Gene3D" id="2.40.50.200">
    <property type="entry name" value="Bacterial OB-fold"/>
    <property type="match status" value="1"/>
</dbReference>
<evidence type="ECO:0000313" key="3">
    <source>
        <dbReference type="EMBL" id="SPT70716.1"/>
    </source>
</evidence>
<organism evidence="3 4">
    <name type="scientific">Anaerobiospirillum thomasii</name>
    <dbReference type="NCBI Taxonomy" id="179995"/>
    <lineage>
        <taxon>Bacteria</taxon>
        <taxon>Pseudomonadati</taxon>
        <taxon>Pseudomonadota</taxon>
        <taxon>Gammaproteobacteria</taxon>
        <taxon>Aeromonadales</taxon>
        <taxon>Succinivibrionaceae</taxon>
        <taxon>Anaerobiospirillum</taxon>
    </lineage>
</organism>
<proteinExistence type="predicted"/>
<dbReference type="RefSeq" id="WP_113744757.1">
    <property type="nucleotide sequence ID" value="NZ_UAPV01000001.1"/>
</dbReference>
<dbReference type="InterPro" id="IPR005220">
    <property type="entry name" value="CarO-like"/>
</dbReference>